<dbReference type="InterPro" id="IPR001087">
    <property type="entry name" value="GDSL"/>
</dbReference>
<proteinExistence type="inferred from homology"/>
<protein>
    <recommendedName>
        <fullName evidence="8">GDSL esterase/lipase</fullName>
    </recommendedName>
</protein>
<feature type="signal peptide" evidence="5">
    <location>
        <begin position="1"/>
        <end position="32"/>
    </location>
</feature>
<dbReference type="EMBL" id="JABTTQ020000013">
    <property type="protein sequence ID" value="KAK6142744.1"/>
    <property type="molecule type" value="Genomic_DNA"/>
</dbReference>
<evidence type="ECO:0008006" key="8">
    <source>
        <dbReference type="Google" id="ProtNLM"/>
    </source>
</evidence>
<evidence type="ECO:0000256" key="2">
    <source>
        <dbReference type="ARBA" id="ARBA00022729"/>
    </source>
</evidence>
<organism evidence="6 7">
    <name type="scientific">Rehmannia glutinosa</name>
    <name type="common">Chinese foxglove</name>
    <dbReference type="NCBI Taxonomy" id="99300"/>
    <lineage>
        <taxon>Eukaryota</taxon>
        <taxon>Viridiplantae</taxon>
        <taxon>Streptophyta</taxon>
        <taxon>Embryophyta</taxon>
        <taxon>Tracheophyta</taxon>
        <taxon>Spermatophyta</taxon>
        <taxon>Magnoliopsida</taxon>
        <taxon>eudicotyledons</taxon>
        <taxon>Gunneridae</taxon>
        <taxon>Pentapetalae</taxon>
        <taxon>asterids</taxon>
        <taxon>lamiids</taxon>
        <taxon>Lamiales</taxon>
        <taxon>Orobanchaceae</taxon>
        <taxon>Rehmannieae</taxon>
        <taxon>Rehmannia</taxon>
    </lineage>
</organism>
<evidence type="ECO:0000256" key="5">
    <source>
        <dbReference type="SAM" id="SignalP"/>
    </source>
</evidence>
<comment type="similarity">
    <text evidence="1">Belongs to the 'GDSL' lipolytic enzyme family.</text>
</comment>
<dbReference type="InterPro" id="IPR035669">
    <property type="entry name" value="SGNH_plant_lipase-like"/>
</dbReference>
<dbReference type="Proteomes" id="UP001318860">
    <property type="component" value="Unassembled WGS sequence"/>
</dbReference>
<dbReference type="Gene3D" id="3.40.50.1110">
    <property type="entry name" value="SGNH hydrolase"/>
    <property type="match status" value="1"/>
</dbReference>
<dbReference type="CDD" id="cd01837">
    <property type="entry name" value="SGNH_plant_lipase_like"/>
    <property type="match status" value="1"/>
</dbReference>
<evidence type="ECO:0000256" key="3">
    <source>
        <dbReference type="ARBA" id="ARBA00022801"/>
    </source>
</evidence>
<evidence type="ECO:0000313" key="7">
    <source>
        <dbReference type="Proteomes" id="UP001318860"/>
    </source>
</evidence>
<keyword evidence="3" id="KW-0378">Hydrolase</keyword>
<gene>
    <name evidence="6" type="ORF">DH2020_023092</name>
</gene>
<evidence type="ECO:0000256" key="1">
    <source>
        <dbReference type="ARBA" id="ARBA00008668"/>
    </source>
</evidence>
<name>A0ABR0W9H3_REHGL</name>
<sequence length="394" mass="43230">MACFSTRKSAILRKVLISSIVLLVILVPRCYAKCAFEAIFNFGDSNSDTGGFYAAFPSQPSPNGMTYFSKPTGRPTDGRLYIDFLAQALGLPFLSPYLQSIGSDYKHGVNFATSASPAIQPNTSLFVTGVSPFYLAVQVNQMKQFKAKVEEFKSQEQTNLPQPDIFGKALYTIYIGQHDITYDVTAVGAGGVKQYEPQIASEIANAIKELHRLGGRTFLVLNLAPIGCYVAVLTQVSHDSSDIDPSGCMMSFNNAVREYNSVLKETLQQTRQELHHANVIYVDTHSVLLELYQNPTSHGMQHGITACCGHGGGTYNFNPQVFCGNTKEIDGQRVTASACSDPQNYVSWDGIHLTENANKMMAYAILSGSYFDPPFSLNQYCDIQPLVDVIIIIT</sequence>
<dbReference type="PANTHER" id="PTHR22835:SF476">
    <property type="entry name" value="OS06G0160200 PROTEIN"/>
    <property type="match status" value="1"/>
</dbReference>
<keyword evidence="2 5" id="KW-0732">Signal</keyword>
<reference evidence="6 7" key="1">
    <citation type="journal article" date="2021" name="Comput. Struct. Biotechnol. J.">
        <title>De novo genome assembly of the potent medicinal plant Rehmannia glutinosa using nanopore technology.</title>
        <authorList>
            <person name="Ma L."/>
            <person name="Dong C."/>
            <person name="Song C."/>
            <person name="Wang X."/>
            <person name="Zheng X."/>
            <person name="Niu Y."/>
            <person name="Chen S."/>
            <person name="Feng W."/>
        </authorList>
    </citation>
    <scope>NUCLEOTIDE SEQUENCE [LARGE SCALE GENOMIC DNA]</scope>
    <source>
        <strain evidence="6">DH-2019</strain>
    </source>
</reference>
<comment type="caution">
    <text evidence="6">The sequence shown here is derived from an EMBL/GenBank/DDBJ whole genome shotgun (WGS) entry which is preliminary data.</text>
</comment>
<dbReference type="InterPro" id="IPR036514">
    <property type="entry name" value="SGNH_hydro_sf"/>
</dbReference>
<dbReference type="Pfam" id="PF00657">
    <property type="entry name" value="Lipase_GDSL"/>
    <property type="match status" value="1"/>
</dbReference>
<feature type="chain" id="PRO_5046616306" description="GDSL esterase/lipase" evidence="5">
    <location>
        <begin position="33"/>
        <end position="394"/>
    </location>
</feature>
<evidence type="ECO:0000313" key="6">
    <source>
        <dbReference type="EMBL" id="KAK6142744.1"/>
    </source>
</evidence>
<dbReference type="SUPFAM" id="SSF52266">
    <property type="entry name" value="SGNH hydrolase"/>
    <property type="match status" value="1"/>
</dbReference>
<evidence type="ECO:0000256" key="4">
    <source>
        <dbReference type="ARBA" id="ARBA00023180"/>
    </source>
</evidence>
<keyword evidence="4" id="KW-0325">Glycoprotein</keyword>
<accession>A0ABR0W9H3</accession>
<keyword evidence="7" id="KW-1185">Reference proteome</keyword>
<dbReference type="PANTHER" id="PTHR22835">
    <property type="entry name" value="ZINC FINGER FYVE DOMAIN CONTAINING PROTEIN"/>
    <property type="match status" value="1"/>
</dbReference>